<dbReference type="AlphaFoldDB" id="A0A2S4NAT9"/>
<accession>A0A2S4NAT9</accession>
<name>A0A2S4NAT9_9FLAO</name>
<comment type="caution">
    <text evidence="1">The sequence shown here is derived from an EMBL/GenBank/DDBJ whole genome shotgun (WGS) entry which is preliminary data.</text>
</comment>
<dbReference type="EMBL" id="PQNY01000002">
    <property type="protein sequence ID" value="POS02795.1"/>
    <property type="molecule type" value="Genomic_DNA"/>
</dbReference>
<gene>
    <name evidence="1" type="ORF">Q361_102108</name>
</gene>
<reference evidence="1 2" key="1">
    <citation type="submission" date="2018-01" db="EMBL/GenBank/DDBJ databases">
        <title>Genomic Encyclopedia of Type Strains, Phase I: the one thousand microbial genomes (KMG-I) project.</title>
        <authorList>
            <person name="Goeker M."/>
        </authorList>
    </citation>
    <scope>NUCLEOTIDE SEQUENCE [LARGE SCALE GENOMIC DNA]</scope>
    <source>
        <strain evidence="1 2">DSM 17960</strain>
    </source>
</reference>
<keyword evidence="2" id="KW-1185">Reference proteome</keyword>
<protein>
    <submittedName>
        <fullName evidence="1">Uncharacterized protein</fullName>
    </submittedName>
</protein>
<proteinExistence type="predicted"/>
<evidence type="ECO:0000313" key="2">
    <source>
        <dbReference type="Proteomes" id="UP000237056"/>
    </source>
</evidence>
<evidence type="ECO:0000313" key="1">
    <source>
        <dbReference type="EMBL" id="POS02795.1"/>
    </source>
</evidence>
<organism evidence="1 2">
    <name type="scientific">Flavobacterium croceum DSM 17960</name>
    <dbReference type="NCBI Taxonomy" id="1121886"/>
    <lineage>
        <taxon>Bacteria</taxon>
        <taxon>Pseudomonadati</taxon>
        <taxon>Bacteroidota</taxon>
        <taxon>Flavobacteriia</taxon>
        <taxon>Flavobacteriales</taxon>
        <taxon>Flavobacteriaceae</taxon>
        <taxon>Flavobacterium</taxon>
    </lineage>
</organism>
<dbReference type="Proteomes" id="UP000237056">
    <property type="component" value="Unassembled WGS sequence"/>
</dbReference>
<sequence>MQKCKIKPTYNAVKNILVNCIKIIFMKKYIVYLFIGVSLISCSSESSDTENTNNDPGTTTTFLPLNNGNYWTYNVNTSATSTSPATSGRDSLYIANDTIINSITYKKPKTLALPFGFYSSALRNNGIRINGSKLLLTGAISTNLGIGNTLQFDVNDFCFFKENGTQGELLSSKTGSFTQTYNGYPLNFNYVLSSYSDGSLASFTAPTGTTYTNVKKSKLVLNLTVTTTVSGLTGTLLNAQDVMTSNQYYVSGKGMVYTSTNLGYQLNPLAANLNLGIPTSQTQTQTENLHSFYIH</sequence>